<reference evidence="2" key="1">
    <citation type="journal article" date="2023" name="Front. Plant Sci.">
        <title>Chromosomal-level genome assembly of Melastoma candidum provides insights into trichome evolution.</title>
        <authorList>
            <person name="Zhong Y."/>
            <person name="Wu W."/>
            <person name="Sun C."/>
            <person name="Zou P."/>
            <person name="Liu Y."/>
            <person name="Dai S."/>
            <person name="Zhou R."/>
        </authorList>
    </citation>
    <scope>NUCLEOTIDE SEQUENCE [LARGE SCALE GENOMIC DNA]</scope>
</reference>
<protein>
    <submittedName>
        <fullName evidence="1">Uncharacterized protein</fullName>
    </submittedName>
</protein>
<evidence type="ECO:0000313" key="2">
    <source>
        <dbReference type="Proteomes" id="UP001057402"/>
    </source>
</evidence>
<keyword evidence="2" id="KW-1185">Reference proteome</keyword>
<organism evidence="1 2">
    <name type="scientific">Melastoma candidum</name>
    <dbReference type="NCBI Taxonomy" id="119954"/>
    <lineage>
        <taxon>Eukaryota</taxon>
        <taxon>Viridiplantae</taxon>
        <taxon>Streptophyta</taxon>
        <taxon>Embryophyta</taxon>
        <taxon>Tracheophyta</taxon>
        <taxon>Spermatophyta</taxon>
        <taxon>Magnoliopsida</taxon>
        <taxon>eudicotyledons</taxon>
        <taxon>Gunneridae</taxon>
        <taxon>Pentapetalae</taxon>
        <taxon>rosids</taxon>
        <taxon>malvids</taxon>
        <taxon>Myrtales</taxon>
        <taxon>Melastomataceae</taxon>
        <taxon>Melastomatoideae</taxon>
        <taxon>Melastomateae</taxon>
        <taxon>Melastoma</taxon>
    </lineage>
</organism>
<dbReference type="Proteomes" id="UP001057402">
    <property type="component" value="Chromosome 3"/>
</dbReference>
<accession>A0ACB9RN35</accession>
<evidence type="ECO:0000313" key="1">
    <source>
        <dbReference type="EMBL" id="KAI4380294.1"/>
    </source>
</evidence>
<name>A0ACB9RN35_9MYRT</name>
<proteinExistence type="predicted"/>
<dbReference type="EMBL" id="CM042882">
    <property type="protein sequence ID" value="KAI4380294.1"/>
    <property type="molecule type" value="Genomic_DNA"/>
</dbReference>
<sequence length="338" mass="39309">MQEGRPIAYFSKKLNGAKLNYSTYDKEFLAIVRVLKTWSHYLLSKKFVLHTDHEALKYINGQHKLDRRHAKWVEFLQSFTFVLKHKPGVKNVIADALLRMMFLLSAMETKLIGFEYLKDLYKDDEDFGGIFAQCTTQAIDRFHQLAHAEFAYNIARSSTTKSSPFEVVYGLNPLVPVDRTPLPSVKTFSRDAKKRYKEIKLFHEKIRAQIEKANLRYQERANRGRRAKIFQPGDLVWIHLRKDRFPTKRKNKLMPRAEGPFKIIERINDNAYKVDLPREYGVSATFNVKDLITYEDDEPTSLRINSFQQGEDDTRRVVVSPTPQPPSPTGGINLLIIE</sequence>
<comment type="caution">
    <text evidence="1">The sequence shown here is derived from an EMBL/GenBank/DDBJ whole genome shotgun (WGS) entry which is preliminary data.</text>
</comment>
<gene>
    <name evidence="1" type="ORF">MLD38_006500</name>
</gene>